<evidence type="ECO:0000313" key="3">
    <source>
        <dbReference type="EMBL" id="RZN58662.1"/>
    </source>
</evidence>
<gene>
    <name evidence="2" type="ORF">D6D85_13025</name>
    <name evidence="3" type="ORF">EF810_07320</name>
</gene>
<dbReference type="EMBL" id="RXII01000115">
    <property type="protein sequence ID" value="RZN58662.1"/>
    <property type="molecule type" value="Genomic_DNA"/>
</dbReference>
<dbReference type="EMBL" id="RCOS01000146">
    <property type="protein sequence ID" value="RSN72552.1"/>
    <property type="molecule type" value="Genomic_DNA"/>
</dbReference>
<dbReference type="InterPro" id="IPR002831">
    <property type="entry name" value="Tscrpt_reg_TrmB_N"/>
</dbReference>
<reference evidence="3 5" key="2">
    <citation type="journal article" date="2019" name="Nat. Microbiol.">
        <title>Wide diversity of methane and short-chain alkane metabolisms in uncultured archaea.</title>
        <authorList>
            <person name="Borrel G."/>
            <person name="Adam P.S."/>
            <person name="McKay L.J."/>
            <person name="Chen L.X."/>
            <person name="Sierra-Garcia I.N."/>
            <person name="Sieber C.M."/>
            <person name="Letourneur Q."/>
            <person name="Ghozlane A."/>
            <person name="Andersen G.L."/>
            <person name="Li W.J."/>
            <person name="Hallam S.J."/>
            <person name="Muyzer G."/>
            <person name="de Oliveira V.M."/>
            <person name="Inskeep W.P."/>
            <person name="Banfield J.F."/>
            <person name="Gribaldo S."/>
        </authorList>
    </citation>
    <scope>NUCLEOTIDE SEQUENCE [LARGE SCALE GENOMIC DNA]</scope>
    <source>
        <strain evidence="3">NM4</strain>
    </source>
</reference>
<feature type="domain" description="Transcription regulator TrmB N-terminal" evidence="1">
    <location>
        <begin position="5"/>
        <end position="69"/>
    </location>
</feature>
<protein>
    <recommendedName>
        <fullName evidence="1">Transcription regulator TrmB N-terminal domain-containing protein</fullName>
    </recommendedName>
</protein>
<keyword evidence="4" id="KW-1185">Reference proteome</keyword>
<dbReference type="AlphaFoldDB" id="A0A3R9R1D9"/>
<dbReference type="InterPro" id="IPR036388">
    <property type="entry name" value="WH-like_DNA-bd_sf"/>
</dbReference>
<dbReference type="Proteomes" id="UP000277582">
    <property type="component" value="Unassembled WGS sequence"/>
</dbReference>
<dbReference type="PANTHER" id="PTHR34293:SF1">
    <property type="entry name" value="HTH-TYPE TRANSCRIPTIONAL REGULATOR TRMBL2"/>
    <property type="match status" value="1"/>
</dbReference>
<evidence type="ECO:0000313" key="4">
    <source>
        <dbReference type="Proteomes" id="UP000277582"/>
    </source>
</evidence>
<accession>A0A3R9R1D9</accession>
<reference evidence="2 4" key="1">
    <citation type="submission" date="2018-10" db="EMBL/GenBank/DDBJ databases">
        <title>Co-occurring genomic capacity for anaerobic methane metabolism and dissimilatory sulfite reduction discovered in the Korarchaeota.</title>
        <authorList>
            <person name="Mckay L.J."/>
            <person name="Dlakic M."/>
            <person name="Fields M.W."/>
            <person name="Delmont T.O."/>
            <person name="Eren A.M."/>
            <person name="Jay Z.J."/>
            <person name="Klingelsmith K.B."/>
            <person name="Rusch D.B."/>
            <person name="Inskeep W.P."/>
        </authorList>
    </citation>
    <scope>NUCLEOTIDE SEQUENCE [LARGE SCALE GENOMIC DNA]</scope>
    <source>
        <strain evidence="2 4">MDKW</strain>
    </source>
</reference>
<name>A0A3R9R1D9_9CREN</name>
<organism evidence="2 4">
    <name type="scientific">Candidatus Methanodesulfokora washburnensis</name>
    <dbReference type="NCBI Taxonomy" id="2478471"/>
    <lineage>
        <taxon>Archaea</taxon>
        <taxon>Thermoproteota</taxon>
        <taxon>Candidatus Korarchaeia</taxon>
        <taxon>Candidatus Korarchaeia incertae sedis</taxon>
        <taxon>Candidatus Methanodesulfokora</taxon>
    </lineage>
</organism>
<proteinExistence type="predicted"/>
<comment type="caution">
    <text evidence="2">The sequence shown here is derived from an EMBL/GenBank/DDBJ whole genome shotgun (WGS) entry which is preliminary data.</text>
</comment>
<evidence type="ECO:0000259" key="1">
    <source>
        <dbReference type="Pfam" id="PF01978"/>
    </source>
</evidence>
<sequence>MEDFLDKLELKKTEKKIFMALISSEKPLSIAEIVKISGIPVTTTYKVTKRLVDRGFVKAVGGRPVRYAARYPIEIISMEIQEKMDDIVRIWSIFSEISNNPLLIDMMRDYLPDIMKIGGKSVPVVLEWILSRKSDLRVLIPTSISFQYKNMVERIEKGSSALVLVDLDSKLAEELEEKENLRVRKVRNKFIFGLCNGKEAVLGIEGSRPSYIYVKNELSRLFDPLFESFLRKSISAKIGGST</sequence>
<dbReference type="Proteomes" id="UP000316217">
    <property type="component" value="Unassembled WGS sequence"/>
</dbReference>
<dbReference type="PANTHER" id="PTHR34293">
    <property type="entry name" value="HTH-TYPE TRANSCRIPTIONAL REGULATOR TRMBL2"/>
    <property type="match status" value="1"/>
</dbReference>
<dbReference type="Pfam" id="PF01978">
    <property type="entry name" value="TrmB"/>
    <property type="match status" value="1"/>
</dbReference>
<dbReference type="SUPFAM" id="SSF46785">
    <property type="entry name" value="Winged helix' DNA-binding domain"/>
    <property type="match status" value="1"/>
</dbReference>
<dbReference type="Gene3D" id="1.10.10.10">
    <property type="entry name" value="Winged helix-like DNA-binding domain superfamily/Winged helix DNA-binding domain"/>
    <property type="match status" value="1"/>
</dbReference>
<dbReference type="OrthoDB" id="30795at2157"/>
<evidence type="ECO:0000313" key="5">
    <source>
        <dbReference type="Proteomes" id="UP000316217"/>
    </source>
</evidence>
<dbReference type="RefSeq" id="WP_125672391.1">
    <property type="nucleotide sequence ID" value="NZ_RCOS01000146.1"/>
</dbReference>
<dbReference type="InterPro" id="IPR051797">
    <property type="entry name" value="TrmB-like"/>
</dbReference>
<evidence type="ECO:0000313" key="2">
    <source>
        <dbReference type="EMBL" id="RSN72552.1"/>
    </source>
</evidence>
<dbReference type="InterPro" id="IPR036390">
    <property type="entry name" value="WH_DNA-bd_sf"/>
</dbReference>